<dbReference type="OrthoDB" id="448450at2759"/>
<reference evidence="4 5" key="2">
    <citation type="journal article" date="2017" name="Sci. Rep.">
        <title>Ant-infecting Ophiocordyceps genomes reveal a high diversity of potential behavioral manipulation genes and a possible major role for enterotoxins.</title>
        <authorList>
            <person name="de Bekker C."/>
            <person name="Ohm R.A."/>
            <person name="Evans H.C."/>
            <person name="Brachmann A."/>
            <person name="Hughes D.P."/>
        </authorList>
    </citation>
    <scope>NUCLEOTIDE SEQUENCE [LARGE SCALE GENOMIC DNA]</scope>
    <source>
        <strain evidence="4 5">SC16a</strain>
    </source>
</reference>
<dbReference type="CDD" id="cd06558">
    <property type="entry name" value="crotonase-like"/>
    <property type="match status" value="1"/>
</dbReference>
<keyword evidence="2" id="KW-0576">Peroxisome</keyword>
<dbReference type="AlphaFoldDB" id="A0A2A9P6L5"/>
<evidence type="ECO:0000256" key="3">
    <source>
        <dbReference type="ARBA" id="ARBA00023235"/>
    </source>
</evidence>
<dbReference type="Proteomes" id="UP000037136">
    <property type="component" value="Unassembled WGS sequence"/>
</dbReference>
<name>A0A2A9P6L5_OPHUN</name>
<dbReference type="Pfam" id="PF00378">
    <property type="entry name" value="ECH_1"/>
    <property type="match status" value="1"/>
</dbReference>
<reference evidence="4 5" key="1">
    <citation type="journal article" date="2015" name="BMC Genomics">
        <title>Gene expression during zombie ant biting behavior reflects the complexity underlying fungal parasitic behavioral manipulation.</title>
        <authorList>
            <person name="de Bekker C."/>
            <person name="Ohm R.A."/>
            <person name="Loreto R.G."/>
            <person name="Sebastian A."/>
            <person name="Albert I."/>
            <person name="Merrow M."/>
            <person name="Brachmann A."/>
            <person name="Hughes D.P."/>
        </authorList>
    </citation>
    <scope>NUCLEOTIDE SEQUENCE [LARGE SCALE GENOMIC DNA]</scope>
    <source>
        <strain evidence="4 5">SC16a</strain>
    </source>
</reference>
<accession>A0A2A9P6L5</accession>
<comment type="caution">
    <text evidence="4">The sequence shown here is derived from an EMBL/GenBank/DDBJ whole genome shotgun (WGS) entry which is preliminary data.</text>
</comment>
<dbReference type="GO" id="GO:0004165">
    <property type="term" value="F:delta(3)-delta(2)-enoyl-CoA isomerase activity"/>
    <property type="evidence" value="ECO:0007669"/>
    <property type="project" value="UniProtKB-ARBA"/>
</dbReference>
<evidence type="ECO:0000256" key="2">
    <source>
        <dbReference type="ARBA" id="ARBA00023140"/>
    </source>
</evidence>
<dbReference type="InterPro" id="IPR029045">
    <property type="entry name" value="ClpP/crotonase-like_dom_sf"/>
</dbReference>
<dbReference type="EMBL" id="LAZP02000558">
    <property type="protein sequence ID" value="PFH56543.1"/>
    <property type="molecule type" value="Genomic_DNA"/>
</dbReference>
<comment type="subcellular location">
    <subcellularLocation>
        <location evidence="1">Peroxisome</location>
    </subcellularLocation>
</comment>
<dbReference type="STRING" id="268505.A0A2A9P6L5"/>
<sequence>MDETEEDNTTNHLVYNRGADVTAFKADDDDDDNPSKTKDQVRREWLTTFVANNLSISHAFATHPKILVVGLNGPIVGLPAALISSADFIYAMPHTFLLAPFSSLGLVAEGGASRAMVRRLGPAKASEALIMSKKLDAAELEACGFLNRVFPFPTHQDQAFRERVLQEVYDRLGPHLDGSSMLAIKRLIVGPEMDTFHSQNVHEVFAGLDRFVDGIPQREFLKVSRGEKRHKL</sequence>
<dbReference type="PANTHER" id="PTHR43684:SF1">
    <property type="entry name" value="ENOYL-COA DELTA ISOMERASE 2"/>
    <property type="match status" value="1"/>
</dbReference>
<organism evidence="4 5">
    <name type="scientific">Ophiocordyceps unilateralis</name>
    <name type="common">Zombie-ant fungus</name>
    <name type="synonym">Torrubia unilateralis</name>
    <dbReference type="NCBI Taxonomy" id="268505"/>
    <lineage>
        <taxon>Eukaryota</taxon>
        <taxon>Fungi</taxon>
        <taxon>Dikarya</taxon>
        <taxon>Ascomycota</taxon>
        <taxon>Pezizomycotina</taxon>
        <taxon>Sordariomycetes</taxon>
        <taxon>Hypocreomycetidae</taxon>
        <taxon>Hypocreales</taxon>
        <taxon>Ophiocordycipitaceae</taxon>
        <taxon>Ophiocordyceps</taxon>
    </lineage>
</organism>
<protein>
    <submittedName>
        <fullName evidence="4">Uncharacterized protein</fullName>
    </submittedName>
</protein>
<evidence type="ECO:0000256" key="1">
    <source>
        <dbReference type="ARBA" id="ARBA00004275"/>
    </source>
</evidence>
<evidence type="ECO:0000313" key="4">
    <source>
        <dbReference type="EMBL" id="PFH56543.1"/>
    </source>
</evidence>
<evidence type="ECO:0000313" key="5">
    <source>
        <dbReference type="Proteomes" id="UP000037136"/>
    </source>
</evidence>
<dbReference type="InterPro" id="IPR051053">
    <property type="entry name" value="ECH/Chromodomain_protein"/>
</dbReference>
<keyword evidence="5" id="KW-1185">Reference proteome</keyword>
<dbReference type="Gene3D" id="3.90.226.10">
    <property type="entry name" value="2-enoyl-CoA Hydratase, Chain A, domain 1"/>
    <property type="match status" value="1"/>
</dbReference>
<dbReference type="GO" id="GO:0006635">
    <property type="term" value="P:fatty acid beta-oxidation"/>
    <property type="evidence" value="ECO:0007669"/>
    <property type="project" value="TreeGrafter"/>
</dbReference>
<proteinExistence type="predicted"/>
<dbReference type="PANTHER" id="PTHR43684">
    <property type="match status" value="1"/>
</dbReference>
<gene>
    <name evidence="4" type="ORF">XA68_16353</name>
</gene>
<dbReference type="InterPro" id="IPR001753">
    <property type="entry name" value="Enoyl-CoA_hydra/iso"/>
</dbReference>
<keyword evidence="3" id="KW-0413">Isomerase</keyword>
<dbReference type="SUPFAM" id="SSF52096">
    <property type="entry name" value="ClpP/crotonase"/>
    <property type="match status" value="1"/>
</dbReference>
<dbReference type="GO" id="GO:0005782">
    <property type="term" value="C:peroxisomal matrix"/>
    <property type="evidence" value="ECO:0007669"/>
    <property type="project" value="TreeGrafter"/>
</dbReference>